<dbReference type="OrthoDB" id="7390264at2"/>
<dbReference type="AlphaFoldDB" id="A0A844ZVI4"/>
<dbReference type="Proteomes" id="UP000442714">
    <property type="component" value="Unassembled WGS sequence"/>
</dbReference>
<evidence type="ECO:0000256" key="1">
    <source>
        <dbReference type="ARBA" id="ARBA00006135"/>
    </source>
</evidence>
<evidence type="ECO:0000313" key="3">
    <source>
        <dbReference type="EMBL" id="MXO90966.1"/>
    </source>
</evidence>
<name>A0A844ZVI4_9SPHN</name>
<keyword evidence="4" id="KW-1185">Reference proteome</keyword>
<accession>A0A844ZVI4</accession>
<protein>
    <submittedName>
        <fullName evidence="3">Type VI secretion protein</fullName>
    </submittedName>
</protein>
<dbReference type="Gene3D" id="2.60.40.2500">
    <property type="match status" value="1"/>
</dbReference>
<reference evidence="3 4" key="1">
    <citation type="submission" date="2019-12" db="EMBL/GenBank/DDBJ databases">
        <title>Genomic-based taxomic classification of the family Erythrobacteraceae.</title>
        <authorList>
            <person name="Xu L."/>
        </authorList>
    </citation>
    <scope>NUCLEOTIDE SEQUENCE [LARGE SCALE GENOMIC DNA]</scope>
    <source>
        <strain evidence="3 4">KCTC 52763</strain>
    </source>
</reference>
<dbReference type="InterPro" id="IPR038161">
    <property type="entry name" value="VirB9/CagX/TrbG_C_sf"/>
</dbReference>
<dbReference type="CDD" id="cd06911">
    <property type="entry name" value="VirB9_CagX_TrbG"/>
    <property type="match status" value="1"/>
</dbReference>
<comment type="caution">
    <text evidence="3">The sequence shown here is derived from an EMBL/GenBank/DDBJ whole genome shotgun (WGS) entry which is preliminary data.</text>
</comment>
<dbReference type="Pfam" id="PF03524">
    <property type="entry name" value="CagX"/>
    <property type="match status" value="1"/>
</dbReference>
<keyword evidence="2" id="KW-0732">Signal</keyword>
<dbReference type="InterPro" id="IPR033645">
    <property type="entry name" value="VirB9/CagX/TrbG_C"/>
</dbReference>
<evidence type="ECO:0000313" key="4">
    <source>
        <dbReference type="Proteomes" id="UP000442714"/>
    </source>
</evidence>
<comment type="similarity">
    <text evidence="1">Belongs to the TrbG/VirB9 family.</text>
</comment>
<gene>
    <name evidence="3" type="ORF">GRI41_09050</name>
</gene>
<proteinExistence type="inferred from homology"/>
<dbReference type="InterPro" id="IPR010258">
    <property type="entry name" value="Conjugal_tfr_TrbG/VirB9/CagX"/>
</dbReference>
<organism evidence="3 4">
    <name type="scientific">Pontixanthobacter aquaemixtae</name>
    <dbReference type="NCBI Taxonomy" id="1958940"/>
    <lineage>
        <taxon>Bacteria</taxon>
        <taxon>Pseudomonadati</taxon>
        <taxon>Pseudomonadota</taxon>
        <taxon>Alphaproteobacteria</taxon>
        <taxon>Sphingomonadales</taxon>
        <taxon>Erythrobacteraceae</taxon>
        <taxon>Pontixanthobacter</taxon>
    </lineage>
</organism>
<dbReference type="EMBL" id="WTYX01000001">
    <property type="protein sequence ID" value="MXO90966.1"/>
    <property type="molecule type" value="Genomic_DNA"/>
</dbReference>
<evidence type="ECO:0000256" key="2">
    <source>
        <dbReference type="ARBA" id="ARBA00022729"/>
    </source>
</evidence>
<sequence length="239" mass="26047">MADDPRLVERLYDPAQVVRIEGKTKVAATIAFAPDERIENVVVGDSAAWQVTPNKRANHLFVKPLSPTARTNMTVITDRHTYLFDLVANPKAKPLYVLRFTYPDAPEEEAPPQMAETASELELAAANDPYAVVDPAALNFEWTREGDRNLLPARAYDDGNATFLSWEPGKAVPAILIKDAKGTEGPVNFAVRGDTIVVDGVPREIILRSGKDSATLVNVGPVRTARADTPAISTMGENR</sequence>